<protein>
    <submittedName>
        <fullName evidence="1">Uncharacterized protein</fullName>
    </submittedName>
</protein>
<sequence length="167" mass="19950">MCKCVRRFYEDENKLVFFDDENYVIYRPENWKNIYKVNLLRIDNEIPATKLTKNQSIRIMDEIRNYSFNYKGAKINGMVGLAITFNNMKNEDVDWLIDIEEEDHNIHDEIENLELENPKNFIELNTDKFLVYKIKENYHGNVLSIPANEFTRKNCTIELSKIKLSTI</sequence>
<evidence type="ECO:0000313" key="2">
    <source>
        <dbReference type="Proteomes" id="UP000253099"/>
    </source>
</evidence>
<gene>
    <name evidence="1" type="ORF">ALNOE001_11580</name>
</gene>
<accession>A0A366MBY3</accession>
<evidence type="ECO:0000313" key="1">
    <source>
        <dbReference type="EMBL" id="RBQ23039.1"/>
    </source>
</evidence>
<dbReference type="Proteomes" id="UP000253099">
    <property type="component" value="Unassembled WGS sequence"/>
</dbReference>
<reference evidence="1 2" key="1">
    <citation type="submission" date="2018-06" db="EMBL/GenBank/DDBJ databases">
        <title>Genomic insight into two independent archaeal endosymbiosis events.</title>
        <authorList>
            <person name="Lind A.E."/>
            <person name="Lewis W.H."/>
            <person name="Spang A."/>
            <person name="Guy L."/>
            <person name="Embley M.T."/>
            <person name="Ettema T.J.G."/>
        </authorList>
    </citation>
    <scope>NUCLEOTIDE SEQUENCE [LARGE SCALE GENOMIC DNA]</scope>
    <source>
        <strain evidence="1">NOE</strain>
    </source>
</reference>
<organism evidence="1 2">
    <name type="scientific">Candidatus Methanobinarius endosymbioticus</name>
    <dbReference type="NCBI Taxonomy" id="2006182"/>
    <lineage>
        <taxon>Archaea</taxon>
        <taxon>Methanobacteriati</taxon>
        <taxon>Methanobacteriota</taxon>
        <taxon>Methanomada group</taxon>
        <taxon>Methanobacteria</taxon>
        <taxon>Methanobacteriales</taxon>
        <taxon>Methanobacteriaceae</taxon>
        <taxon>Candidatus Methanobinarius</taxon>
    </lineage>
</organism>
<proteinExistence type="predicted"/>
<dbReference type="AlphaFoldDB" id="A0A366MBY3"/>
<comment type="caution">
    <text evidence="1">The sequence shown here is derived from an EMBL/GenBank/DDBJ whole genome shotgun (WGS) entry which is preliminary data.</text>
</comment>
<keyword evidence="2" id="KW-1185">Reference proteome</keyword>
<name>A0A366MBY3_9EURY</name>
<dbReference type="EMBL" id="NIZT01000029">
    <property type="protein sequence ID" value="RBQ23039.1"/>
    <property type="molecule type" value="Genomic_DNA"/>
</dbReference>